<protein>
    <submittedName>
        <fullName evidence="1">Uncharacterized protein</fullName>
    </submittedName>
</protein>
<keyword evidence="2" id="KW-1185">Reference proteome</keyword>
<dbReference type="AlphaFoldDB" id="A0A9D4Q019"/>
<sequence length="172" mass="19272">MCRAVPTRKTTAAREARPRGCVARALAVREVRRSRQDYLVGRLAHRRAGVGFPGVLFVLKATTPCRRNTCVVGSSSSQNHWNSTRRPCVFRLRHGRAQPPLDDRSRRADAGFLNLPLPRCSRRAGVGFPGVQFVLKGTTPCRRNTCVVGSSSSQNHWNSTRRPCVFRLRHGR</sequence>
<name>A0A9D4Q019_RHISA</name>
<accession>A0A9D4Q019</accession>
<dbReference type="EMBL" id="JABSTV010001249">
    <property type="protein sequence ID" value="KAH7961447.1"/>
    <property type="molecule type" value="Genomic_DNA"/>
</dbReference>
<reference evidence="1" key="1">
    <citation type="journal article" date="2020" name="Cell">
        <title>Large-Scale Comparative Analyses of Tick Genomes Elucidate Their Genetic Diversity and Vector Capacities.</title>
        <authorList>
            <consortium name="Tick Genome and Microbiome Consortium (TIGMIC)"/>
            <person name="Jia N."/>
            <person name="Wang J."/>
            <person name="Shi W."/>
            <person name="Du L."/>
            <person name="Sun Y."/>
            <person name="Zhan W."/>
            <person name="Jiang J.F."/>
            <person name="Wang Q."/>
            <person name="Zhang B."/>
            <person name="Ji P."/>
            <person name="Bell-Sakyi L."/>
            <person name="Cui X.M."/>
            <person name="Yuan T.T."/>
            <person name="Jiang B.G."/>
            <person name="Yang W.F."/>
            <person name="Lam T.T."/>
            <person name="Chang Q.C."/>
            <person name="Ding S.J."/>
            <person name="Wang X.J."/>
            <person name="Zhu J.G."/>
            <person name="Ruan X.D."/>
            <person name="Zhao L."/>
            <person name="Wei J.T."/>
            <person name="Ye R.Z."/>
            <person name="Que T.C."/>
            <person name="Du C.H."/>
            <person name="Zhou Y.H."/>
            <person name="Cheng J.X."/>
            <person name="Dai P.F."/>
            <person name="Guo W.B."/>
            <person name="Han X.H."/>
            <person name="Huang E.J."/>
            <person name="Li L.F."/>
            <person name="Wei W."/>
            <person name="Gao Y.C."/>
            <person name="Liu J.Z."/>
            <person name="Shao H.Z."/>
            <person name="Wang X."/>
            <person name="Wang C.C."/>
            <person name="Yang T.C."/>
            <person name="Huo Q.B."/>
            <person name="Li W."/>
            <person name="Chen H.Y."/>
            <person name="Chen S.E."/>
            <person name="Zhou L.G."/>
            <person name="Ni X.B."/>
            <person name="Tian J.H."/>
            <person name="Sheng Y."/>
            <person name="Liu T."/>
            <person name="Pan Y.S."/>
            <person name="Xia L.Y."/>
            <person name="Li J."/>
            <person name="Zhao F."/>
            <person name="Cao W.C."/>
        </authorList>
    </citation>
    <scope>NUCLEOTIDE SEQUENCE</scope>
    <source>
        <strain evidence="1">Rsan-2018</strain>
    </source>
</reference>
<gene>
    <name evidence="1" type="ORF">HPB52_009065</name>
</gene>
<reference evidence="1" key="2">
    <citation type="submission" date="2021-09" db="EMBL/GenBank/DDBJ databases">
        <authorList>
            <person name="Jia N."/>
            <person name="Wang J."/>
            <person name="Shi W."/>
            <person name="Du L."/>
            <person name="Sun Y."/>
            <person name="Zhan W."/>
            <person name="Jiang J."/>
            <person name="Wang Q."/>
            <person name="Zhang B."/>
            <person name="Ji P."/>
            <person name="Sakyi L.B."/>
            <person name="Cui X."/>
            <person name="Yuan T."/>
            <person name="Jiang B."/>
            <person name="Yang W."/>
            <person name="Lam T.T.-Y."/>
            <person name="Chang Q."/>
            <person name="Ding S."/>
            <person name="Wang X."/>
            <person name="Zhu J."/>
            <person name="Ruan X."/>
            <person name="Zhao L."/>
            <person name="Wei J."/>
            <person name="Que T."/>
            <person name="Du C."/>
            <person name="Cheng J."/>
            <person name="Dai P."/>
            <person name="Han X."/>
            <person name="Huang E."/>
            <person name="Gao Y."/>
            <person name="Liu J."/>
            <person name="Shao H."/>
            <person name="Ye R."/>
            <person name="Li L."/>
            <person name="Wei W."/>
            <person name="Wang X."/>
            <person name="Wang C."/>
            <person name="Huo Q."/>
            <person name="Li W."/>
            <person name="Guo W."/>
            <person name="Chen H."/>
            <person name="Chen S."/>
            <person name="Zhou L."/>
            <person name="Zhou L."/>
            <person name="Ni X."/>
            <person name="Tian J."/>
            <person name="Zhou Y."/>
            <person name="Sheng Y."/>
            <person name="Liu T."/>
            <person name="Pan Y."/>
            <person name="Xia L."/>
            <person name="Li J."/>
            <person name="Zhao F."/>
            <person name="Cao W."/>
        </authorList>
    </citation>
    <scope>NUCLEOTIDE SEQUENCE</scope>
    <source>
        <strain evidence="1">Rsan-2018</strain>
        <tissue evidence="1">Larvae</tissue>
    </source>
</reference>
<comment type="caution">
    <text evidence="1">The sequence shown here is derived from an EMBL/GenBank/DDBJ whole genome shotgun (WGS) entry which is preliminary data.</text>
</comment>
<dbReference type="Proteomes" id="UP000821837">
    <property type="component" value="Chromosome 3"/>
</dbReference>
<evidence type="ECO:0000313" key="1">
    <source>
        <dbReference type="EMBL" id="KAH7961447.1"/>
    </source>
</evidence>
<evidence type="ECO:0000313" key="2">
    <source>
        <dbReference type="Proteomes" id="UP000821837"/>
    </source>
</evidence>
<proteinExistence type="predicted"/>
<organism evidence="1 2">
    <name type="scientific">Rhipicephalus sanguineus</name>
    <name type="common">Brown dog tick</name>
    <name type="synonym">Ixodes sanguineus</name>
    <dbReference type="NCBI Taxonomy" id="34632"/>
    <lineage>
        <taxon>Eukaryota</taxon>
        <taxon>Metazoa</taxon>
        <taxon>Ecdysozoa</taxon>
        <taxon>Arthropoda</taxon>
        <taxon>Chelicerata</taxon>
        <taxon>Arachnida</taxon>
        <taxon>Acari</taxon>
        <taxon>Parasitiformes</taxon>
        <taxon>Ixodida</taxon>
        <taxon>Ixodoidea</taxon>
        <taxon>Ixodidae</taxon>
        <taxon>Rhipicephalinae</taxon>
        <taxon>Rhipicephalus</taxon>
        <taxon>Rhipicephalus</taxon>
    </lineage>
</organism>